<organism evidence="2 3">
    <name type="scientific">Streptacidiphilus fuscans</name>
    <dbReference type="NCBI Taxonomy" id="2789292"/>
    <lineage>
        <taxon>Bacteria</taxon>
        <taxon>Bacillati</taxon>
        <taxon>Actinomycetota</taxon>
        <taxon>Actinomycetes</taxon>
        <taxon>Kitasatosporales</taxon>
        <taxon>Streptomycetaceae</taxon>
        <taxon>Streptacidiphilus</taxon>
    </lineage>
</organism>
<dbReference type="AlphaFoldDB" id="A0A931FH16"/>
<dbReference type="EMBL" id="JADPRT010000011">
    <property type="protein sequence ID" value="MBF9071421.1"/>
    <property type="molecule type" value="Genomic_DNA"/>
</dbReference>
<feature type="transmembrane region" description="Helical" evidence="1">
    <location>
        <begin position="41"/>
        <end position="62"/>
    </location>
</feature>
<comment type="caution">
    <text evidence="2">The sequence shown here is derived from an EMBL/GenBank/DDBJ whole genome shotgun (WGS) entry which is preliminary data.</text>
</comment>
<gene>
    <name evidence="2" type="ORF">I2501_25700</name>
</gene>
<accession>A0A931FH16</accession>
<name>A0A931FH16_9ACTN</name>
<sequence>MDLRVTKHVLWVGHAAYPIRNIARVFTFELRPRYWMAALRFFRRVGITLAALITLTIIDSLATSADPNSTGDGTGQSSLSGWMVFLWIMGVVAIIAWAVQLVQVLTEKPHPALAIETSGPSTAMVTLPERRELDQLVDALVGAIENPGREVIYQVNRLQISSPTNYYYGDVVNMYGGGGNTGMMK</sequence>
<keyword evidence="1" id="KW-1133">Transmembrane helix</keyword>
<evidence type="ECO:0000313" key="3">
    <source>
        <dbReference type="Proteomes" id="UP000657385"/>
    </source>
</evidence>
<feature type="transmembrane region" description="Helical" evidence="1">
    <location>
        <begin position="82"/>
        <end position="102"/>
    </location>
</feature>
<dbReference type="Pfam" id="PF19744">
    <property type="entry name" value="DUF6232"/>
    <property type="match status" value="1"/>
</dbReference>
<keyword evidence="3" id="KW-1185">Reference proteome</keyword>
<dbReference type="InterPro" id="IPR045629">
    <property type="entry name" value="DUF6232"/>
</dbReference>
<protein>
    <submittedName>
        <fullName evidence="2">Uncharacterized protein</fullName>
    </submittedName>
</protein>
<proteinExistence type="predicted"/>
<keyword evidence="1" id="KW-0472">Membrane</keyword>
<reference evidence="2" key="1">
    <citation type="submission" date="2020-11" db="EMBL/GenBank/DDBJ databases">
        <title>Isolation and identification of active actinomycetes.</title>
        <authorList>
            <person name="Yu B."/>
        </authorList>
    </citation>
    <scope>NUCLEOTIDE SEQUENCE</scope>
    <source>
        <strain evidence="2">NEAU-YB345</strain>
    </source>
</reference>
<dbReference type="Proteomes" id="UP000657385">
    <property type="component" value="Unassembled WGS sequence"/>
</dbReference>
<evidence type="ECO:0000313" key="2">
    <source>
        <dbReference type="EMBL" id="MBF9071421.1"/>
    </source>
</evidence>
<keyword evidence="1" id="KW-0812">Transmembrane</keyword>
<evidence type="ECO:0000256" key="1">
    <source>
        <dbReference type="SAM" id="Phobius"/>
    </source>
</evidence>